<dbReference type="InterPro" id="IPR048800">
    <property type="entry name" value="Cac1-like_C"/>
</dbReference>
<keyword evidence="3" id="KW-0234">DNA repair</keyword>
<feature type="compositionally biased region" description="Basic and acidic residues" evidence="5">
    <location>
        <begin position="1"/>
        <end position="26"/>
    </location>
</feature>
<evidence type="ECO:0000256" key="4">
    <source>
        <dbReference type="ARBA" id="ARBA00023242"/>
    </source>
</evidence>
<organism evidence="8">
    <name type="scientific">Salvia splendens</name>
    <name type="common">Scarlet sage</name>
    <dbReference type="NCBI Taxonomy" id="180675"/>
    <lineage>
        <taxon>Eukaryota</taxon>
        <taxon>Viridiplantae</taxon>
        <taxon>Streptophyta</taxon>
        <taxon>Embryophyta</taxon>
        <taxon>Tracheophyta</taxon>
        <taxon>Spermatophyta</taxon>
        <taxon>Magnoliopsida</taxon>
        <taxon>eudicotyledons</taxon>
        <taxon>Gunneridae</taxon>
        <taxon>Pentapetalae</taxon>
        <taxon>asterids</taxon>
        <taxon>lamiids</taxon>
        <taxon>Lamiales</taxon>
        <taxon>Lamiaceae</taxon>
        <taxon>Nepetoideae</taxon>
        <taxon>Mentheae</taxon>
        <taxon>Salviinae</taxon>
        <taxon>Salvia</taxon>
        <taxon>Salvia subgen. Calosphace</taxon>
        <taxon>core Calosphace</taxon>
    </lineage>
</organism>
<evidence type="ECO:0000259" key="7">
    <source>
        <dbReference type="Pfam" id="PF21796"/>
    </source>
</evidence>
<comment type="subcellular location">
    <subcellularLocation>
        <location evidence="1">Nucleus</location>
    </subcellularLocation>
</comment>
<evidence type="ECO:0000256" key="2">
    <source>
        <dbReference type="ARBA" id="ARBA00022763"/>
    </source>
</evidence>
<feature type="region of interest" description="Disordered" evidence="5">
    <location>
        <begin position="358"/>
        <end position="380"/>
    </location>
</feature>
<dbReference type="OrthoDB" id="440676at2759"/>
<dbReference type="InterPro" id="IPR022043">
    <property type="entry name" value="CAF1A_DD"/>
</dbReference>
<dbReference type="PANTHER" id="PTHR15272:SF0">
    <property type="entry name" value="CHROMATIN ASSEMBLY FACTOR 1 SUBUNIT A"/>
    <property type="match status" value="1"/>
</dbReference>
<evidence type="ECO:0000313" key="9">
    <source>
        <dbReference type="Proteomes" id="UP000298416"/>
    </source>
</evidence>
<keyword evidence="2" id="KW-0227">DNA damage</keyword>
<reference evidence="8" key="1">
    <citation type="submission" date="2018-01" db="EMBL/GenBank/DDBJ databases">
        <authorList>
            <person name="Mao J.F."/>
        </authorList>
    </citation>
    <scope>NUCLEOTIDE SEQUENCE</scope>
    <source>
        <strain evidence="8">Huo1</strain>
        <tissue evidence="8">Leaf</tissue>
    </source>
</reference>
<evidence type="ECO:0008006" key="10">
    <source>
        <dbReference type="Google" id="ProtNLM"/>
    </source>
</evidence>
<feature type="region of interest" description="Disordered" evidence="5">
    <location>
        <begin position="698"/>
        <end position="721"/>
    </location>
</feature>
<sequence>MAEVEPMKIDVSDKMKRKSDGSDLNKRSHKRKRLEPCLYAVSSEEKQAKIEALRDEIDSLVRFAKDLAFRSREVLLESVEKVGLSSASVNCVIACLMEESDLPLSMLVDEIFEKVKGRAGNGENVTRASVKSSVLMIGQRLCYGVASADSDLLEDEAEIALWFWETRDLKLIPKSERVSVKVRRTCRKKIQERMAAVTAMINALEKSGDHPNHLQDLTKASEKIGKVLNEADIRLLMENILQKNAAEMVEKDVKKEEKMLIKQMEKNKQETEKAKKKRERELQKEMLQNEKEQKRLREEAEKMERRREKEENDKQKLLSRKQEEAEKDQKRKAKEEAELKKQLALQKQASLMEQFFRRKKSTSCENDSPSNKGTTSIPSPNLIERKCETVVANMDSVLVGNAEVEAEDIWKSHLSSWRCIGNSIRSKKVHWGMRQKPKTELVKELKLTTNTEMPSDEIQVEEKDVDGLIDPNIHERQYQMTIDRPLSQCRNRKRSRQLLQFDKSHRPAFYGVWPKKSQAVGGRCPLVKDPLIDYEIDSDEEWEEEEPGESLSDCEKDEDDESMEEQQKVDDEDESEDGFFVPDGYLSESEGVQTDEMECDQLAEDVRDHLDTKEQVQSEEFCSLLRQQKYLNNMTEHALRKNQPLIILNLMHEKTTLSSAEELSGSEKLEKMCLQALCIRHLPDFPATEISIRGNEVDEDLEPLSNKTSSTPPSTAAATTIPDSDMPQFISIINSCPHGIAKISDSLHNTFPAFSKSQLRNKVREISEFSENRWQVKKEILRKFGLSISPERKSLKAKSVASFFSKRCLPPSKATTMNLNQTSPQLPEKHAAAIVSPQQDCLNEQR</sequence>
<feature type="compositionally biased region" description="Acidic residues" evidence="5">
    <location>
        <begin position="555"/>
        <end position="577"/>
    </location>
</feature>
<dbReference type="AlphaFoldDB" id="A0A8X8W7T6"/>
<dbReference type="Pfam" id="PF12253">
    <property type="entry name" value="CAF1A_dimeriz"/>
    <property type="match status" value="1"/>
</dbReference>
<dbReference type="GO" id="GO:0005634">
    <property type="term" value="C:nucleus"/>
    <property type="evidence" value="ECO:0007669"/>
    <property type="project" value="UniProtKB-SubCell"/>
</dbReference>
<feature type="region of interest" description="Disordered" evidence="5">
    <location>
        <begin position="538"/>
        <end position="592"/>
    </location>
</feature>
<evidence type="ECO:0000256" key="5">
    <source>
        <dbReference type="SAM" id="MobiDB-lite"/>
    </source>
</evidence>
<reference evidence="8" key="2">
    <citation type="submission" date="2020-08" db="EMBL/GenBank/DDBJ databases">
        <title>Plant Genome Project.</title>
        <authorList>
            <person name="Zhang R.-G."/>
        </authorList>
    </citation>
    <scope>NUCLEOTIDE SEQUENCE</scope>
    <source>
        <strain evidence="8">Huo1</strain>
        <tissue evidence="8">Leaf</tissue>
    </source>
</reference>
<feature type="domain" description="Chromatin assembly factor 1 subunit A dimerization" evidence="6">
    <location>
        <begin position="497"/>
        <end position="566"/>
    </location>
</feature>
<feature type="compositionally biased region" description="Low complexity" evidence="5">
    <location>
        <begin position="708"/>
        <end position="721"/>
    </location>
</feature>
<feature type="region of interest" description="Disordered" evidence="5">
    <location>
        <begin position="265"/>
        <end position="335"/>
    </location>
</feature>
<comment type="caution">
    <text evidence="8">The sequence shown here is derived from an EMBL/GenBank/DDBJ whole genome shotgun (WGS) entry which is preliminary data.</text>
</comment>
<feature type="compositionally biased region" description="Polar residues" evidence="5">
    <location>
        <begin position="363"/>
        <end position="379"/>
    </location>
</feature>
<dbReference type="EMBL" id="PNBA02000020">
    <property type="protein sequence ID" value="KAG6389176.1"/>
    <property type="molecule type" value="Genomic_DNA"/>
</dbReference>
<keyword evidence="9" id="KW-1185">Reference proteome</keyword>
<evidence type="ECO:0000256" key="3">
    <source>
        <dbReference type="ARBA" id="ARBA00023204"/>
    </source>
</evidence>
<gene>
    <name evidence="8" type="ORF">SASPL_150635</name>
</gene>
<dbReference type="GO" id="GO:0033186">
    <property type="term" value="C:CAF-1 complex"/>
    <property type="evidence" value="ECO:0007669"/>
    <property type="project" value="TreeGrafter"/>
</dbReference>
<protein>
    <recommendedName>
        <fullName evidence="10">Chromatin assembly factor 1 subunit A</fullName>
    </recommendedName>
</protein>
<evidence type="ECO:0000313" key="8">
    <source>
        <dbReference type="EMBL" id="KAG6389176.1"/>
    </source>
</evidence>
<proteinExistence type="predicted"/>
<evidence type="ECO:0000256" key="1">
    <source>
        <dbReference type="ARBA" id="ARBA00004123"/>
    </source>
</evidence>
<feature type="compositionally biased region" description="Acidic residues" evidence="5">
    <location>
        <begin position="538"/>
        <end position="548"/>
    </location>
</feature>
<dbReference type="GO" id="GO:0006334">
    <property type="term" value="P:nucleosome assembly"/>
    <property type="evidence" value="ECO:0007669"/>
    <property type="project" value="TreeGrafter"/>
</dbReference>
<evidence type="ECO:0000259" key="6">
    <source>
        <dbReference type="Pfam" id="PF12253"/>
    </source>
</evidence>
<feature type="domain" description="Chromatin assembly factor 1 subunit Cac1-like C-terminal" evidence="7">
    <location>
        <begin position="726"/>
        <end position="776"/>
    </location>
</feature>
<dbReference type="PANTHER" id="PTHR15272">
    <property type="entry name" value="CHROMATIN ASSEMBLY FACTOR 1 SUBUNIT A CAF-1 SUBUNIT A"/>
    <property type="match status" value="1"/>
</dbReference>
<dbReference type="Proteomes" id="UP000298416">
    <property type="component" value="Unassembled WGS sequence"/>
</dbReference>
<keyword evidence="4" id="KW-0539">Nucleus</keyword>
<accession>A0A8X8W7T6</accession>
<name>A0A8X8W7T6_SALSN</name>
<dbReference type="GO" id="GO:0006281">
    <property type="term" value="P:DNA repair"/>
    <property type="evidence" value="ECO:0007669"/>
    <property type="project" value="UniProtKB-KW"/>
</dbReference>
<feature type="region of interest" description="Disordered" evidence="5">
    <location>
        <begin position="1"/>
        <end position="31"/>
    </location>
</feature>
<dbReference type="Pfam" id="PF21796">
    <property type="entry name" value="Cac1_C"/>
    <property type="match status" value="1"/>
</dbReference>